<evidence type="ECO:0000256" key="12">
    <source>
        <dbReference type="ARBA" id="ARBA00022840"/>
    </source>
</evidence>
<evidence type="ECO:0000313" key="20">
    <source>
        <dbReference type="Proteomes" id="UP001162131"/>
    </source>
</evidence>
<evidence type="ECO:0000256" key="8">
    <source>
        <dbReference type="ARBA" id="ARBA00022737"/>
    </source>
</evidence>
<accession>A0AAU9IB58</accession>
<dbReference type="InterPro" id="IPR008271">
    <property type="entry name" value="Ser/Thr_kinase_AS"/>
</dbReference>
<evidence type="ECO:0000256" key="4">
    <source>
        <dbReference type="ARBA" id="ARBA00011245"/>
    </source>
</evidence>
<dbReference type="InterPro" id="IPR000719">
    <property type="entry name" value="Prot_kinase_dom"/>
</dbReference>
<dbReference type="Gene3D" id="1.10.510.10">
    <property type="entry name" value="Transferase(Phosphotransferase) domain 1"/>
    <property type="match status" value="1"/>
</dbReference>
<keyword evidence="5" id="KW-0963">Cytoplasm</keyword>
<evidence type="ECO:0000256" key="5">
    <source>
        <dbReference type="ARBA" id="ARBA00022490"/>
    </source>
</evidence>
<evidence type="ECO:0000259" key="17">
    <source>
        <dbReference type="PROSITE" id="PS50011"/>
    </source>
</evidence>
<feature type="domain" description="EF-hand" evidence="18">
    <location>
        <begin position="419"/>
        <end position="454"/>
    </location>
</feature>
<evidence type="ECO:0000256" key="2">
    <source>
        <dbReference type="ARBA" id="ARBA00004245"/>
    </source>
</evidence>
<evidence type="ECO:0000259" key="18">
    <source>
        <dbReference type="PROSITE" id="PS50222"/>
    </source>
</evidence>
<dbReference type="PANTHER" id="PTHR24349">
    <property type="entry name" value="SERINE/THREONINE-PROTEIN KINASE"/>
    <property type="match status" value="1"/>
</dbReference>
<dbReference type="CDD" id="cd05117">
    <property type="entry name" value="STKc_CAMK"/>
    <property type="match status" value="1"/>
</dbReference>
<dbReference type="GO" id="GO:0005856">
    <property type="term" value="C:cytoskeleton"/>
    <property type="evidence" value="ECO:0007669"/>
    <property type="project" value="UniProtKB-SubCell"/>
</dbReference>
<evidence type="ECO:0000256" key="9">
    <source>
        <dbReference type="ARBA" id="ARBA00022741"/>
    </source>
</evidence>
<comment type="subunit">
    <text evidence="4">Monomer.</text>
</comment>
<evidence type="ECO:0000256" key="7">
    <source>
        <dbReference type="ARBA" id="ARBA00022679"/>
    </source>
</evidence>
<sequence length="546" mass="63313">MGICCQRDIKLRFPPYAEGIKFSNLSPHAILDNVREYYEFIKVIGYGQFGTVREAIKMLNAKPLEISNEAARGKHYAVKSISKDRVLKETESLRRELEILQIVDHPNIIKMYEIYEDKKYIHIVMELCTGGDLFDYLLLKGTLNEMEVATIMKKLMLGVKHLHRLNVCHRDLKPENFMLSHAGPDAEIKIIDFGMSIKFTNNQMSTMVGTPYYLAPEMMHETYGKECDYWSLGVIMYFLLVGKHPFIGVNVNDVFMRISRGHFSFSHPKWANISSEAKDLISRLLVLDPAQRYNMSQALMHPWFQRFMVNQPEPVNLNIFNSLKNYKARGKLWQETMKLVVKNLSEEQISELHNAFMSLDSANQGYITAIDIEQAMIRQGHEIFLDDFHNMIRNIDYIGKGKLNYTEFIVAVLDRKKILNEEIIWDVFKKFDLNNEEKIGVKELKTALEVAGCSLNSNDFNEIVNEFQLKAGEFMDFAHFKEIMMCFSEDNSMRFSLGTEESPRNSVRRLSKQRLSIRRVSRISERRSSTNSKVSASDFPVCKTMT</sequence>
<evidence type="ECO:0000313" key="19">
    <source>
        <dbReference type="EMBL" id="CAG9311417.1"/>
    </source>
</evidence>
<keyword evidence="10" id="KW-0418">Kinase</keyword>
<proteinExistence type="inferred from homology"/>
<name>A0AAU9IB58_9CILI</name>
<dbReference type="Pfam" id="PF00069">
    <property type="entry name" value="Pkinase"/>
    <property type="match status" value="1"/>
</dbReference>
<feature type="domain" description="EF-hand" evidence="18">
    <location>
        <begin position="347"/>
        <end position="382"/>
    </location>
</feature>
<gene>
    <name evidence="19" type="ORF">BSTOLATCC_MIC3707</name>
</gene>
<evidence type="ECO:0000256" key="11">
    <source>
        <dbReference type="ARBA" id="ARBA00022837"/>
    </source>
</evidence>
<evidence type="ECO:0008006" key="21">
    <source>
        <dbReference type="Google" id="ProtNLM"/>
    </source>
</evidence>
<reference evidence="19" key="1">
    <citation type="submission" date="2021-09" db="EMBL/GenBank/DDBJ databases">
        <authorList>
            <consortium name="AG Swart"/>
            <person name="Singh M."/>
            <person name="Singh A."/>
            <person name="Seah K."/>
            <person name="Emmerich C."/>
        </authorList>
    </citation>
    <scope>NUCLEOTIDE SEQUENCE</scope>
    <source>
        <strain evidence="19">ATCC30299</strain>
    </source>
</reference>
<comment type="similarity">
    <text evidence="3">Belongs to the centrin family.</text>
</comment>
<evidence type="ECO:0000256" key="1">
    <source>
        <dbReference type="ARBA" id="ARBA00001946"/>
    </source>
</evidence>
<keyword evidence="11" id="KW-0106">Calcium</keyword>
<evidence type="ECO:0000256" key="14">
    <source>
        <dbReference type="ARBA" id="ARBA00024334"/>
    </source>
</evidence>
<evidence type="ECO:0000256" key="13">
    <source>
        <dbReference type="ARBA" id="ARBA00023212"/>
    </source>
</evidence>
<dbReference type="PROSITE" id="PS00108">
    <property type="entry name" value="PROTEIN_KINASE_ST"/>
    <property type="match status" value="1"/>
</dbReference>
<feature type="domain" description="Protein kinase" evidence="17">
    <location>
        <begin position="38"/>
        <end position="304"/>
    </location>
</feature>
<keyword evidence="13" id="KW-0206">Cytoskeleton</keyword>
<dbReference type="InterPro" id="IPR050205">
    <property type="entry name" value="CDPK_Ser/Thr_kinases"/>
</dbReference>
<evidence type="ECO:0000256" key="15">
    <source>
        <dbReference type="ARBA" id="ARBA00025692"/>
    </source>
</evidence>
<dbReference type="SMART" id="SM00220">
    <property type="entry name" value="S_TKc"/>
    <property type="match status" value="1"/>
</dbReference>
<dbReference type="Proteomes" id="UP001162131">
    <property type="component" value="Unassembled WGS sequence"/>
</dbReference>
<keyword evidence="20" id="KW-1185">Reference proteome</keyword>
<dbReference type="SUPFAM" id="SSF47473">
    <property type="entry name" value="EF-hand"/>
    <property type="match status" value="1"/>
</dbReference>
<dbReference type="GO" id="GO:0004674">
    <property type="term" value="F:protein serine/threonine kinase activity"/>
    <property type="evidence" value="ECO:0007669"/>
    <property type="project" value="UniProtKB-KW"/>
</dbReference>
<dbReference type="Gene3D" id="1.10.238.10">
    <property type="entry name" value="EF-hand"/>
    <property type="match status" value="2"/>
</dbReference>
<keyword evidence="7" id="KW-0808">Transferase</keyword>
<evidence type="ECO:0000256" key="10">
    <source>
        <dbReference type="ARBA" id="ARBA00022777"/>
    </source>
</evidence>
<dbReference type="Gene3D" id="3.30.200.20">
    <property type="entry name" value="Phosphorylase Kinase, domain 1"/>
    <property type="match status" value="1"/>
</dbReference>
<dbReference type="InterPro" id="IPR002048">
    <property type="entry name" value="EF_hand_dom"/>
</dbReference>
<dbReference type="FunFam" id="1.10.510.10:FF:000571">
    <property type="entry name" value="Maternal embryonic leucine zipper kinase"/>
    <property type="match status" value="1"/>
</dbReference>
<dbReference type="PROSITE" id="PS50222">
    <property type="entry name" value="EF_HAND_2"/>
    <property type="match status" value="2"/>
</dbReference>
<comment type="function">
    <text evidence="15">Plays a fundamental role in microtubule organizing center structure and function. Component of the infraciliary lattice (ICL) and the ciliary basal bodies.</text>
</comment>
<evidence type="ECO:0000256" key="16">
    <source>
        <dbReference type="SAM" id="MobiDB-lite"/>
    </source>
</evidence>
<dbReference type="PROSITE" id="PS50011">
    <property type="entry name" value="PROTEIN_KINASE_DOM"/>
    <property type="match status" value="1"/>
</dbReference>
<comment type="cofactor">
    <cofactor evidence="1">
        <name>Mg(2+)</name>
        <dbReference type="ChEBI" id="CHEBI:18420"/>
    </cofactor>
</comment>
<evidence type="ECO:0000256" key="6">
    <source>
        <dbReference type="ARBA" id="ARBA00022527"/>
    </source>
</evidence>
<dbReference type="InterPro" id="IPR011009">
    <property type="entry name" value="Kinase-like_dom_sf"/>
</dbReference>
<keyword evidence="9" id="KW-0547">Nucleotide-binding</keyword>
<dbReference type="GO" id="GO:0005524">
    <property type="term" value="F:ATP binding"/>
    <property type="evidence" value="ECO:0007669"/>
    <property type="project" value="UniProtKB-KW"/>
</dbReference>
<dbReference type="EMBL" id="CAJZBQ010000004">
    <property type="protein sequence ID" value="CAG9311417.1"/>
    <property type="molecule type" value="Genomic_DNA"/>
</dbReference>
<feature type="region of interest" description="Disordered" evidence="16">
    <location>
        <begin position="524"/>
        <end position="546"/>
    </location>
</feature>
<dbReference type="FunFam" id="1.10.238.10:FF:000178">
    <property type="entry name" value="Calmodulin-2 A"/>
    <property type="match status" value="1"/>
</dbReference>
<dbReference type="GO" id="GO:0005509">
    <property type="term" value="F:calcium ion binding"/>
    <property type="evidence" value="ECO:0007669"/>
    <property type="project" value="InterPro"/>
</dbReference>
<comment type="similarity">
    <text evidence="14">Belongs to the protein kinase superfamily. Ser/Thr protein kinase family. CDPK subfamily.</text>
</comment>
<protein>
    <recommendedName>
        <fullName evidence="21">Calcium-dependent protein kinase</fullName>
    </recommendedName>
</protein>
<keyword evidence="6" id="KW-0723">Serine/threonine-protein kinase</keyword>
<dbReference type="AlphaFoldDB" id="A0AAU9IB58"/>
<dbReference type="SUPFAM" id="SSF56112">
    <property type="entry name" value="Protein kinase-like (PK-like)"/>
    <property type="match status" value="1"/>
</dbReference>
<comment type="caution">
    <text evidence="19">The sequence shown here is derived from an EMBL/GenBank/DDBJ whole genome shotgun (WGS) entry which is preliminary data.</text>
</comment>
<organism evidence="19 20">
    <name type="scientific">Blepharisma stoltei</name>
    <dbReference type="NCBI Taxonomy" id="1481888"/>
    <lineage>
        <taxon>Eukaryota</taxon>
        <taxon>Sar</taxon>
        <taxon>Alveolata</taxon>
        <taxon>Ciliophora</taxon>
        <taxon>Postciliodesmatophora</taxon>
        <taxon>Heterotrichea</taxon>
        <taxon>Heterotrichida</taxon>
        <taxon>Blepharismidae</taxon>
        <taxon>Blepharisma</taxon>
    </lineage>
</organism>
<dbReference type="InterPro" id="IPR011992">
    <property type="entry name" value="EF-hand-dom_pair"/>
</dbReference>
<evidence type="ECO:0000256" key="3">
    <source>
        <dbReference type="ARBA" id="ARBA00005253"/>
    </source>
</evidence>
<comment type="subcellular location">
    <subcellularLocation>
        <location evidence="2">Cytoplasm</location>
        <location evidence="2">Cytoskeleton</location>
    </subcellularLocation>
</comment>
<keyword evidence="12" id="KW-0067">ATP-binding</keyword>
<keyword evidence="8" id="KW-0677">Repeat</keyword>